<keyword evidence="2" id="KW-1185">Reference proteome</keyword>
<accession>A0A1I6GKZ4</accession>
<dbReference type="AlphaFoldDB" id="A0A1I6GKZ4"/>
<sequence>MEETTRNSPETRTRYHVVCRDCPTESVERDGNAAEEVAHRHESETAHRVVVGAVAAE</sequence>
<dbReference type="RefSeq" id="WP_175501403.1">
    <property type="nucleotide sequence ID" value="NZ_FOYS01000002.1"/>
</dbReference>
<reference evidence="2" key="1">
    <citation type="submission" date="2016-10" db="EMBL/GenBank/DDBJ databases">
        <authorList>
            <person name="Varghese N."/>
            <person name="Submissions S."/>
        </authorList>
    </citation>
    <scope>NUCLEOTIDE SEQUENCE [LARGE SCALE GENOMIC DNA]</scope>
    <source>
        <strain evidence="2">CGMCC 1.8711</strain>
    </source>
</reference>
<dbReference type="EMBL" id="FOYS01000002">
    <property type="protein sequence ID" value="SFR42811.1"/>
    <property type="molecule type" value="Genomic_DNA"/>
</dbReference>
<dbReference type="OrthoDB" id="284643at2157"/>
<evidence type="ECO:0000313" key="1">
    <source>
        <dbReference type="EMBL" id="SFR42811.1"/>
    </source>
</evidence>
<evidence type="ECO:0000313" key="2">
    <source>
        <dbReference type="Proteomes" id="UP000243250"/>
    </source>
</evidence>
<dbReference type="Proteomes" id="UP000243250">
    <property type="component" value="Unassembled WGS sequence"/>
</dbReference>
<gene>
    <name evidence="1" type="ORF">SAMN04488124_1198</name>
</gene>
<name>A0A1I6GKZ4_9EURY</name>
<protein>
    <submittedName>
        <fullName evidence="1">Uncharacterized protein</fullName>
    </submittedName>
</protein>
<organism evidence="1 2">
    <name type="scientific">Halogeometricum limi</name>
    <dbReference type="NCBI Taxonomy" id="555875"/>
    <lineage>
        <taxon>Archaea</taxon>
        <taxon>Methanobacteriati</taxon>
        <taxon>Methanobacteriota</taxon>
        <taxon>Stenosarchaea group</taxon>
        <taxon>Halobacteria</taxon>
        <taxon>Halobacteriales</taxon>
        <taxon>Haloferacaceae</taxon>
        <taxon>Halogeometricum</taxon>
    </lineage>
</organism>
<proteinExistence type="predicted"/>